<evidence type="ECO:0000313" key="2">
    <source>
        <dbReference type="EMBL" id="KTD72974.1"/>
    </source>
</evidence>
<keyword evidence="3" id="KW-1185">Reference proteome</keyword>
<sequence length="72" mass="7760">MIRTIKPITGPQEMSMAIAQTSDYLQKAKENGPSFSQTIKNATSIDGDRGLEINIINPRAIIVAGASTDLKK</sequence>
<dbReference type="Proteomes" id="UP000054693">
    <property type="component" value="Unassembled WGS sequence"/>
</dbReference>
<dbReference type="InterPro" id="IPR025359">
    <property type="entry name" value="SduA_C"/>
</dbReference>
<proteinExistence type="predicted"/>
<protein>
    <recommendedName>
        <fullName evidence="1">Shedu protein SduA C-terminal domain-containing protein</fullName>
    </recommendedName>
</protein>
<comment type="caution">
    <text evidence="2">The sequence shown here is derived from an EMBL/GenBank/DDBJ whole genome shotgun (WGS) entry which is preliminary data.</text>
</comment>
<dbReference type="AlphaFoldDB" id="A0A0W0ZVA9"/>
<accession>A0A0W0ZVA9</accession>
<dbReference type="EMBL" id="LNZA01000001">
    <property type="protein sequence ID" value="KTD72974.1"/>
    <property type="molecule type" value="Genomic_DNA"/>
</dbReference>
<organism evidence="2 3">
    <name type="scientific">Legionella tucsonensis</name>
    <dbReference type="NCBI Taxonomy" id="40335"/>
    <lineage>
        <taxon>Bacteria</taxon>
        <taxon>Pseudomonadati</taxon>
        <taxon>Pseudomonadota</taxon>
        <taxon>Gammaproteobacteria</taxon>
        <taxon>Legionellales</taxon>
        <taxon>Legionellaceae</taxon>
        <taxon>Legionella</taxon>
    </lineage>
</organism>
<dbReference type="Pfam" id="PF14082">
    <property type="entry name" value="SduA_C"/>
    <property type="match status" value="1"/>
</dbReference>
<dbReference type="RefSeq" id="WP_133138256.1">
    <property type="nucleotide sequence ID" value="NZ_CAAAIP010000001.1"/>
</dbReference>
<name>A0A0W0ZVA9_9GAMM</name>
<dbReference type="OrthoDB" id="2080979at2"/>
<reference evidence="2 3" key="1">
    <citation type="submission" date="2015-11" db="EMBL/GenBank/DDBJ databases">
        <title>Genomic analysis of 38 Legionella species identifies large and diverse effector repertoires.</title>
        <authorList>
            <person name="Burstein D."/>
            <person name="Amaro F."/>
            <person name="Zusman T."/>
            <person name="Lifshitz Z."/>
            <person name="Cohen O."/>
            <person name="Gilbert J.A."/>
            <person name="Pupko T."/>
            <person name="Shuman H.A."/>
            <person name="Segal G."/>
        </authorList>
    </citation>
    <scope>NUCLEOTIDE SEQUENCE [LARGE SCALE GENOMIC DNA]</scope>
    <source>
        <strain evidence="2 3">ATCC 49180</strain>
    </source>
</reference>
<gene>
    <name evidence="2" type="ORF">Ltuc_0821</name>
</gene>
<evidence type="ECO:0000259" key="1">
    <source>
        <dbReference type="Pfam" id="PF14082"/>
    </source>
</evidence>
<evidence type="ECO:0000313" key="3">
    <source>
        <dbReference type="Proteomes" id="UP000054693"/>
    </source>
</evidence>
<feature type="domain" description="Shedu protein SduA C-terminal" evidence="1">
    <location>
        <begin position="12"/>
        <end position="71"/>
    </location>
</feature>